<reference evidence="3" key="1">
    <citation type="submission" date="2021-01" db="EMBL/GenBank/DDBJ databases">
        <title>Whole genome shotgun sequence of Cellulomonas pakistanensis NBRC 110800.</title>
        <authorList>
            <person name="Komaki H."/>
            <person name="Tamura T."/>
        </authorList>
    </citation>
    <scope>NUCLEOTIDE SEQUENCE</scope>
    <source>
        <strain evidence="3">NBRC 110800</strain>
    </source>
</reference>
<organism evidence="3 4">
    <name type="scientific">Cellulomonas pakistanensis</name>
    <dbReference type="NCBI Taxonomy" id="992287"/>
    <lineage>
        <taxon>Bacteria</taxon>
        <taxon>Bacillati</taxon>
        <taxon>Actinomycetota</taxon>
        <taxon>Actinomycetes</taxon>
        <taxon>Micrococcales</taxon>
        <taxon>Cellulomonadaceae</taxon>
        <taxon>Cellulomonas</taxon>
    </lineage>
</organism>
<evidence type="ECO:0008006" key="5">
    <source>
        <dbReference type="Google" id="ProtNLM"/>
    </source>
</evidence>
<name>A0A919P9G8_9CELL</name>
<feature type="compositionally biased region" description="Low complexity" evidence="1">
    <location>
        <begin position="177"/>
        <end position="209"/>
    </location>
</feature>
<feature type="signal peptide" evidence="2">
    <location>
        <begin position="1"/>
        <end position="20"/>
    </location>
</feature>
<protein>
    <recommendedName>
        <fullName evidence="5">Lipoprotein</fullName>
    </recommendedName>
</protein>
<gene>
    <name evidence="3" type="ORF">Cpa01nite_07970</name>
</gene>
<keyword evidence="2" id="KW-0732">Signal</keyword>
<sequence length="220" mass="21707">MARSRTSARPVVVGAALALAAALSGCSVTNQITTELAYSASDGVRATLGDLTAENLMLVAEAADAPGALQGALTNRGDEPLTVSLALAGESERVRLDAGETVLLGGSEGEEIVFDAPGAPGATVDMTLSTGAAGEQTVPVPVLDGTLPEYRDLVPEEVVVVEEPLPIATASAEDTTEPGTEPGTGATAEPGTEPGADATTGTDSGSTGTEDSEQAGGTEG</sequence>
<accession>A0A919P9G8</accession>
<evidence type="ECO:0000313" key="3">
    <source>
        <dbReference type="EMBL" id="GIG35416.1"/>
    </source>
</evidence>
<evidence type="ECO:0000256" key="1">
    <source>
        <dbReference type="SAM" id="MobiDB-lite"/>
    </source>
</evidence>
<evidence type="ECO:0000256" key="2">
    <source>
        <dbReference type="SAM" id="SignalP"/>
    </source>
</evidence>
<dbReference type="EMBL" id="BONO01000004">
    <property type="protein sequence ID" value="GIG35416.1"/>
    <property type="molecule type" value="Genomic_DNA"/>
</dbReference>
<dbReference type="PROSITE" id="PS51257">
    <property type="entry name" value="PROKAR_LIPOPROTEIN"/>
    <property type="match status" value="1"/>
</dbReference>
<evidence type="ECO:0000313" key="4">
    <source>
        <dbReference type="Proteomes" id="UP000642125"/>
    </source>
</evidence>
<comment type="caution">
    <text evidence="3">The sequence shown here is derived from an EMBL/GenBank/DDBJ whole genome shotgun (WGS) entry which is preliminary data.</text>
</comment>
<dbReference type="AlphaFoldDB" id="A0A919P9G8"/>
<dbReference type="RefSeq" id="WP_203667459.1">
    <property type="nucleotide sequence ID" value="NZ_BONO01000004.1"/>
</dbReference>
<feature type="region of interest" description="Disordered" evidence="1">
    <location>
        <begin position="167"/>
        <end position="220"/>
    </location>
</feature>
<proteinExistence type="predicted"/>
<keyword evidence="4" id="KW-1185">Reference proteome</keyword>
<feature type="chain" id="PRO_5038821077" description="Lipoprotein" evidence="2">
    <location>
        <begin position="21"/>
        <end position="220"/>
    </location>
</feature>
<dbReference type="Proteomes" id="UP000642125">
    <property type="component" value="Unassembled WGS sequence"/>
</dbReference>